<organism evidence="3 4">
    <name type="scientific">Miscanthus lutarioriparius</name>
    <dbReference type="NCBI Taxonomy" id="422564"/>
    <lineage>
        <taxon>Eukaryota</taxon>
        <taxon>Viridiplantae</taxon>
        <taxon>Streptophyta</taxon>
        <taxon>Embryophyta</taxon>
        <taxon>Tracheophyta</taxon>
        <taxon>Spermatophyta</taxon>
        <taxon>Magnoliopsida</taxon>
        <taxon>Liliopsida</taxon>
        <taxon>Poales</taxon>
        <taxon>Poaceae</taxon>
        <taxon>PACMAD clade</taxon>
        <taxon>Panicoideae</taxon>
        <taxon>Andropogonodae</taxon>
        <taxon>Andropogoneae</taxon>
        <taxon>Saccharinae</taxon>
        <taxon>Miscanthus</taxon>
    </lineage>
</organism>
<dbReference type="PANTHER" id="PTHR13112">
    <property type="entry name" value="UPF3 REGULATOR OF NONSENSE TRANSCRIPTS-LIKE PROTEIN"/>
    <property type="match status" value="1"/>
</dbReference>
<feature type="transmembrane region" description="Helical" evidence="2">
    <location>
        <begin position="74"/>
        <end position="93"/>
    </location>
</feature>
<keyword evidence="4" id="KW-1185">Reference proteome</keyword>
<keyword evidence="2" id="KW-0472">Membrane</keyword>
<sequence>MKDPAHRTKVVLWRLPPGDRAVSSRLDQVDAQDLFGGAQFKAFVEYAPSQQVPKSNIKKDGREGTFMKGLRQSLFLILCPIVPFYHITIFLNLDFVVLELLDPEYLEFLELISKPTEHLPSAEIQLERKEAERAGRICRHYFLFIILLEMRHGSKGQLRIWLRDLEVDLAEKLQQCNAKAIGSGSEGADSSLQEKYNKSNMEALRIEPIVEGETTVSSVQVVSQVLSQNSSNLFLKSVGIKPVPSSKSSSSNESELREQLAAEATAAIQGEIDELRKRSEEAEEKLARTQKEMEEYKKLIEINNKAVEENNALLKAYLGHQQCFFDMSAARSCLFIKQGVCW</sequence>
<dbReference type="Proteomes" id="UP000604825">
    <property type="component" value="Unassembled WGS sequence"/>
</dbReference>
<dbReference type="InterPro" id="IPR039722">
    <property type="entry name" value="Upf3"/>
</dbReference>
<evidence type="ECO:0000313" key="3">
    <source>
        <dbReference type="EMBL" id="CAD6267888.1"/>
    </source>
</evidence>
<keyword evidence="2" id="KW-0812">Transmembrane</keyword>
<dbReference type="AlphaFoldDB" id="A0A811RCB2"/>
<dbReference type="GO" id="GO:0045727">
    <property type="term" value="P:positive regulation of translation"/>
    <property type="evidence" value="ECO:0007669"/>
    <property type="project" value="TreeGrafter"/>
</dbReference>
<proteinExistence type="predicted"/>
<dbReference type="OrthoDB" id="18087at2759"/>
<evidence type="ECO:0000313" key="4">
    <source>
        <dbReference type="Proteomes" id="UP000604825"/>
    </source>
</evidence>
<name>A0A811RCB2_9POAL</name>
<reference evidence="3" key="1">
    <citation type="submission" date="2020-10" db="EMBL/GenBank/DDBJ databases">
        <authorList>
            <person name="Han B."/>
            <person name="Lu T."/>
            <person name="Zhao Q."/>
            <person name="Huang X."/>
            <person name="Zhao Y."/>
        </authorList>
    </citation>
    <scope>NUCLEOTIDE SEQUENCE</scope>
</reference>
<dbReference type="GO" id="GO:0000184">
    <property type="term" value="P:nuclear-transcribed mRNA catabolic process, nonsense-mediated decay"/>
    <property type="evidence" value="ECO:0007669"/>
    <property type="project" value="InterPro"/>
</dbReference>
<keyword evidence="1" id="KW-0175">Coiled coil</keyword>
<evidence type="ECO:0000256" key="1">
    <source>
        <dbReference type="SAM" id="Coils"/>
    </source>
</evidence>
<dbReference type="GO" id="GO:0003729">
    <property type="term" value="F:mRNA binding"/>
    <property type="evidence" value="ECO:0007669"/>
    <property type="project" value="TreeGrafter"/>
</dbReference>
<dbReference type="GO" id="GO:0005737">
    <property type="term" value="C:cytoplasm"/>
    <property type="evidence" value="ECO:0007669"/>
    <property type="project" value="TreeGrafter"/>
</dbReference>
<dbReference type="PANTHER" id="PTHR13112:SF0">
    <property type="entry name" value="FI21285P1"/>
    <property type="match status" value="1"/>
</dbReference>
<gene>
    <name evidence="3" type="ORF">NCGR_LOCUS51193</name>
</gene>
<dbReference type="GO" id="GO:0005730">
    <property type="term" value="C:nucleolus"/>
    <property type="evidence" value="ECO:0007669"/>
    <property type="project" value="TreeGrafter"/>
</dbReference>
<accession>A0A811RCB2</accession>
<keyword evidence="2" id="KW-1133">Transmembrane helix</keyword>
<evidence type="ECO:0000256" key="2">
    <source>
        <dbReference type="SAM" id="Phobius"/>
    </source>
</evidence>
<comment type="caution">
    <text evidence="3">The sequence shown here is derived from an EMBL/GenBank/DDBJ whole genome shotgun (WGS) entry which is preliminary data.</text>
</comment>
<dbReference type="EMBL" id="CAJGYO010000014">
    <property type="protein sequence ID" value="CAD6267888.1"/>
    <property type="molecule type" value="Genomic_DNA"/>
</dbReference>
<feature type="coiled-coil region" evidence="1">
    <location>
        <begin position="265"/>
        <end position="306"/>
    </location>
</feature>
<protein>
    <submittedName>
        <fullName evidence="3">Uncharacterized protein</fullName>
    </submittedName>
</protein>